<accession>A0A1J1H4N3</accession>
<feature type="transmembrane region" description="Helical" evidence="3">
    <location>
        <begin position="6"/>
        <end position="25"/>
    </location>
</feature>
<dbReference type="RefSeq" id="XP_028531405.1">
    <property type="nucleotide sequence ID" value="XM_028678367.1"/>
</dbReference>
<dbReference type="EMBL" id="LN835296">
    <property type="protein sequence ID" value="CRG98395.1"/>
    <property type="molecule type" value="Genomic_DNA"/>
</dbReference>
<feature type="compositionally biased region" description="Basic and acidic residues" evidence="2">
    <location>
        <begin position="554"/>
        <end position="569"/>
    </location>
</feature>
<evidence type="ECO:0000313" key="5">
    <source>
        <dbReference type="Proteomes" id="UP000220158"/>
    </source>
</evidence>
<organism evidence="4 5">
    <name type="scientific">Plasmodium relictum</name>
    <dbReference type="NCBI Taxonomy" id="85471"/>
    <lineage>
        <taxon>Eukaryota</taxon>
        <taxon>Sar</taxon>
        <taxon>Alveolata</taxon>
        <taxon>Apicomplexa</taxon>
        <taxon>Aconoidasida</taxon>
        <taxon>Haemosporida</taxon>
        <taxon>Plasmodiidae</taxon>
        <taxon>Plasmodium</taxon>
        <taxon>Plasmodium (Haemamoeba)</taxon>
    </lineage>
</organism>
<feature type="compositionally biased region" description="Basic and acidic residues" evidence="2">
    <location>
        <begin position="578"/>
        <end position="587"/>
    </location>
</feature>
<feature type="region of interest" description="Disordered" evidence="2">
    <location>
        <begin position="554"/>
        <end position="591"/>
    </location>
</feature>
<evidence type="ECO:0000256" key="1">
    <source>
        <dbReference type="SAM" id="Coils"/>
    </source>
</evidence>
<evidence type="ECO:0000256" key="3">
    <source>
        <dbReference type="SAM" id="Phobius"/>
    </source>
</evidence>
<dbReference type="OrthoDB" id="371921at2759"/>
<evidence type="ECO:0000256" key="2">
    <source>
        <dbReference type="SAM" id="MobiDB-lite"/>
    </source>
</evidence>
<dbReference type="Proteomes" id="UP000220158">
    <property type="component" value="Chromosome 1"/>
</dbReference>
<dbReference type="KEGG" id="prel:PRELSG_0104000"/>
<feature type="coiled-coil region" evidence="1">
    <location>
        <begin position="685"/>
        <end position="715"/>
    </location>
</feature>
<dbReference type="VEuPathDB" id="PlasmoDB:PRELSG_0104000"/>
<reference evidence="4 5" key="1">
    <citation type="submission" date="2015-04" db="EMBL/GenBank/DDBJ databases">
        <authorList>
            <consortium name="Pathogen Informatics"/>
        </authorList>
    </citation>
    <scope>NUCLEOTIDE SEQUENCE [LARGE SCALE GENOMIC DNA]</scope>
    <source>
        <strain evidence="4 5">SGS1</strain>
    </source>
</reference>
<feature type="transmembrane region" description="Helical" evidence="3">
    <location>
        <begin position="229"/>
        <end position="250"/>
    </location>
</feature>
<keyword evidence="3" id="KW-0812">Transmembrane</keyword>
<proteinExistence type="predicted"/>
<gene>
    <name evidence="4" type="ORF">PRELSG_0104000</name>
</gene>
<sequence length="1500" mass="181992">MIKNSYFIFLVVFLFNFFSFTLRNYKKFKVKTYIGSSANELNHLFKKNSNKYYYNIKKSKSSNFFQLYVSDEKDYTYEDIEKYLEKHNLENNDDTKNEILKLINYISTLKDEEEFFSKFGNIKREKKSVEYYFNQMKNEKERKQKKNYNIFNFILSLYLHKENINVFSNSKNYKDIQSYYYYINNLINNKDSSLTTQNGKLDKKDNIFSKKKLCNFISFYLKNVNLLKYFSFFCVSGILTYSICALLKNIKLENLFFFKNYLDIIYLLKNVKFYEIGIFSLVLNVLFINKYNQYFSITEDSFSILFSHYFFYKGLHNLNRRNIEEFMYKFNYTLNDILNSLNDMFSQYLINKIYTNEKLDENIIYNLNCFVSLYQKLFRNNRENIKNVISMVLNKYDNYCLNNGNKNKDILSKIFYIFYIINLKFKYEVVDIHKLNIIKENKYKIPFFSKNNKISNYCLLMYISENLNIKEKIISDCILETLKKEYENYIHSILKNKKFSNNVYDDIKKINFITLDNSVIEEVNMSIFIKLVKNIIEDKNYELFYTQNISKENKRKENEEYVNENNEKEGNDDEDLYKEEKDKDNLKNKTNINNNNVDVEFHESKSFININEKNEENKEYNINDVKLINEDLNYESKTFSDNDSIEDENINENENENIFNNNHNIYNYIEDSVKYIINDNFKEAYEKEKIDSNLIEKEKKELEKKEILLKKLNDIYFLRKYLIIDKAFTDNYLEKYLYSYIYKEYKIFINNLIFKKLKNKNDNLFFLKRGISLSNRCTENIIKNIILDFVIKTKENINIFLKLENMGKCLKLVINLINVYKMIKKKRKYLKIKNELLNLDDLFSFNFYNEKDIMNNYTYDKDKNSTTYEEIDKIEESLKEKNNIDIKEESLAQTSEEILKDDEEEILHNNEEENLKNNEEYFLKENEDLEHSIHKDKIKEDNEEKEIILFDAKKKLYEEFVLKYMKNQSERKIFKTIFNLNYEEIDKEIEDNIINKFLEKVANKYLNELKNFDMDFKIIGNDNLFNYKNIRFEDLLAEIKTKRALKKEKIDINNYKIKKEIVFESIDDESFNDICKKMYINKLFELKENIYNNRKELYFYEVILNIKNTEEIHDLYLIDEYEKMINDIIKTNILNKNYINIKNMYLKKIINFLNISDEKSVDVELSCIFKQTYSFFQKIKENFYIYKSDEDFVNNINEILTIYKNFDLIKKKNDKYYVKFSLIESNFNLVEKIIERYVLYVIDVITNENRLIYRENIFRLAKILAVNDTVIDDISTKIYKKYIENQELHAINNMDYFFNFLLNMKPEKQKNIVLDNLKKKLEIYLTSNENCEDKLQKVYDLITFTNNNLQIKKNIFNLTPLNYEVIYEFLISCIDNYLHLEKSETFISSESDYMNNFNDFLSKIKILMIGKEQNFHFSHILNILKKDIINKAITLLDKFEYDKSIEEIYNLIKLHMIDKDINFSDIDIEKRKKLINIFSYQNIGDEKKFLYLDLLNKMLL</sequence>
<keyword evidence="3" id="KW-0472">Membrane</keyword>
<keyword evidence="1" id="KW-0175">Coiled coil</keyword>
<protein>
    <submittedName>
        <fullName evidence="4">Uncharacterized protein</fullName>
    </submittedName>
</protein>
<keyword evidence="5" id="KW-1185">Reference proteome</keyword>
<name>A0A1J1H4N3_PLARL</name>
<keyword evidence="3" id="KW-1133">Transmembrane helix</keyword>
<dbReference type="GeneID" id="39734290"/>
<evidence type="ECO:0000313" key="4">
    <source>
        <dbReference type="EMBL" id="CRG98395.1"/>
    </source>
</evidence>